<dbReference type="EMBL" id="BJTG01000007">
    <property type="protein sequence ID" value="GEJ58307.1"/>
    <property type="molecule type" value="Genomic_DNA"/>
</dbReference>
<organism evidence="1 2">
    <name type="scientific">Anaeromyxobacter diazotrophicus</name>
    <dbReference type="NCBI Taxonomy" id="2590199"/>
    <lineage>
        <taxon>Bacteria</taxon>
        <taxon>Pseudomonadati</taxon>
        <taxon>Myxococcota</taxon>
        <taxon>Myxococcia</taxon>
        <taxon>Myxococcales</taxon>
        <taxon>Cystobacterineae</taxon>
        <taxon>Anaeromyxobacteraceae</taxon>
        <taxon>Anaeromyxobacter</taxon>
    </lineage>
</organism>
<evidence type="ECO:0000313" key="2">
    <source>
        <dbReference type="Proteomes" id="UP000503640"/>
    </source>
</evidence>
<name>A0A7I9VQR2_9BACT</name>
<dbReference type="RefSeq" id="WP_176066721.1">
    <property type="nucleotide sequence ID" value="NZ_BJTG01000007.1"/>
</dbReference>
<keyword evidence="2" id="KW-1185">Reference proteome</keyword>
<comment type="caution">
    <text evidence="1">The sequence shown here is derived from an EMBL/GenBank/DDBJ whole genome shotgun (WGS) entry which is preliminary data.</text>
</comment>
<dbReference type="Proteomes" id="UP000503640">
    <property type="component" value="Unassembled WGS sequence"/>
</dbReference>
<dbReference type="InterPro" id="IPR049744">
    <property type="entry name" value="CC/Se_fam"/>
</dbReference>
<proteinExistence type="predicted"/>
<protein>
    <submittedName>
        <fullName evidence="1">Uncharacterized protein</fullName>
    </submittedName>
</protein>
<dbReference type="NCBIfam" id="NF041239">
    <property type="entry name" value="Moor_selen_rel"/>
    <property type="match status" value="1"/>
</dbReference>
<sequence length="110" mass="11699">MISLTPAARELILAKGVAVRLELARVVHGGCGVPPLQERPSVRFGAPPAAERDAYRESTVDGITVHVPRALPDGRALTLGVASFLGLRRLVLQGWNPLGWELSAGGDARR</sequence>
<reference evidence="2" key="1">
    <citation type="journal article" date="2020" name="Appl. Environ. Microbiol.">
        <title>Diazotrophic Anaeromyxobacter Isolates from Soils.</title>
        <authorList>
            <person name="Masuda Y."/>
            <person name="Yamanaka H."/>
            <person name="Xu Z.X."/>
            <person name="Shiratori Y."/>
            <person name="Aono T."/>
            <person name="Amachi S."/>
            <person name="Senoo K."/>
            <person name="Itoh H."/>
        </authorList>
    </citation>
    <scope>NUCLEOTIDE SEQUENCE [LARGE SCALE GENOMIC DNA]</scope>
    <source>
        <strain evidence="2">R267</strain>
    </source>
</reference>
<dbReference type="AlphaFoldDB" id="A0A7I9VQR2"/>
<gene>
    <name evidence="1" type="ORF">AMYX_30480</name>
</gene>
<evidence type="ECO:0000313" key="1">
    <source>
        <dbReference type="EMBL" id="GEJ58307.1"/>
    </source>
</evidence>
<accession>A0A7I9VQR2</accession>